<accession>A0ABW6IDP8</accession>
<protein>
    <submittedName>
        <fullName evidence="1">DUF4864 domain-containing protein</fullName>
    </submittedName>
</protein>
<gene>
    <name evidence="1" type="ORF">ACFVKH_08415</name>
</gene>
<dbReference type="EMBL" id="JBHZOL010000061">
    <property type="protein sequence ID" value="MFE4106296.1"/>
    <property type="molecule type" value="Genomic_DNA"/>
</dbReference>
<comment type="caution">
    <text evidence="1">The sequence shown here is derived from an EMBL/GenBank/DDBJ whole genome shotgun (WGS) entry which is preliminary data.</text>
</comment>
<dbReference type="InterPro" id="IPR032347">
    <property type="entry name" value="DUF4864"/>
</dbReference>
<reference evidence="1 2" key="1">
    <citation type="submission" date="2024-10" db="EMBL/GenBank/DDBJ databases">
        <authorList>
            <person name="Ratan Roy A."/>
            <person name="Morales Sandoval P.H."/>
            <person name="De Los Santos Villalobos S."/>
            <person name="Chakraborty S."/>
            <person name="Mukherjee J."/>
        </authorList>
    </citation>
    <scope>NUCLEOTIDE SEQUENCE [LARGE SCALE GENOMIC DNA]</scope>
    <source>
        <strain evidence="1 2">S1</strain>
    </source>
</reference>
<name>A0ABW6IDP8_9CYAN</name>
<dbReference type="Proteomes" id="UP001600165">
    <property type="component" value="Unassembled WGS sequence"/>
</dbReference>
<dbReference type="Pfam" id="PF16156">
    <property type="entry name" value="DUF4864"/>
    <property type="match status" value="1"/>
</dbReference>
<sequence length="117" mass="13606">MTLIQSEQVAIRLVIEDQLKAFQANDSYAAFALVAPKIQQKFKTADNFLHLIKTDYAPLYRPSSVVFEGLTFFQNTPTQLVMFLSQRAELFRAMYLMEKQKAGRWLIQDFFLFAVDE</sequence>
<dbReference type="RefSeq" id="WP_377963918.1">
    <property type="nucleotide sequence ID" value="NZ_JBHZOL010000061.1"/>
</dbReference>
<evidence type="ECO:0000313" key="2">
    <source>
        <dbReference type="Proteomes" id="UP001600165"/>
    </source>
</evidence>
<evidence type="ECO:0000313" key="1">
    <source>
        <dbReference type="EMBL" id="MFE4106296.1"/>
    </source>
</evidence>
<proteinExistence type="predicted"/>
<keyword evidence="2" id="KW-1185">Reference proteome</keyword>
<organism evidence="1 2">
    <name type="scientific">Almyronema epifaneia S1</name>
    <dbReference type="NCBI Taxonomy" id="2991925"/>
    <lineage>
        <taxon>Bacteria</taxon>
        <taxon>Bacillati</taxon>
        <taxon>Cyanobacteriota</taxon>
        <taxon>Cyanophyceae</taxon>
        <taxon>Nodosilineales</taxon>
        <taxon>Nodosilineaceae</taxon>
        <taxon>Almyronema</taxon>
        <taxon>Almyronema epifaneia</taxon>
    </lineage>
</organism>